<dbReference type="OrthoDB" id="6508726at2759"/>
<dbReference type="EnsemblMetazoa" id="XM_022790659">
    <property type="protein sequence ID" value="XP_022646394"/>
    <property type="gene ID" value="LOC111244067"/>
</dbReference>
<evidence type="ECO:0000256" key="1">
    <source>
        <dbReference type="SAM" id="MobiDB-lite"/>
    </source>
</evidence>
<evidence type="ECO:0000313" key="2">
    <source>
        <dbReference type="EnsemblMetazoa" id="XP_022646394"/>
    </source>
</evidence>
<dbReference type="KEGG" id="vde:111244067"/>
<proteinExistence type="predicted"/>
<keyword evidence="3" id="KW-1185">Reference proteome</keyword>
<feature type="region of interest" description="Disordered" evidence="1">
    <location>
        <begin position="467"/>
        <end position="520"/>
    </location>
</feature>
<dbReference type="GeneID" id="111244067"/>
<dbReference type="RefSeq" id="XP_022646394.1">
    <property type="nucleotide sequence ID" value="XM_022790659.1"/>
</dbReference>
<evidence type="ECO:0000313" key="3">
    <source>
        <dbReference type="Proteomes" id="UP000594260"/>
    </source>
</evidence>
<dbReference type="InParanoid" id="A0A7M7J3M8"/>
<sequence length="586" mass="62570">MDAAGGSATNPVADSAAAKTAVAAITVATVTELSVTNAITSDDHNSSSNGESGSSINHIQMGQMMRGSYYLTVCDVVESKKGHISLSAAHNASFMQVRVPLELPEPLEPTVKGRDRESPTEMSSSSESDEDEVVALCRDFYRRRLSSKWIVRQEDEDLTESESSDHPSNTLANVGASVAATMTENAKRDSTLSNNSVNNVKSSQIPNKTAATNMTGDFRNTSALITEMTAAENVTTTHVETAAQGVVVSETAGESDHDSGIEVLNHASSNSSVEDTGRATSCNNTNDMIEDNVNANSISKGASKPQPQHNQMDIYLSSTSAISGAPIQDYNGNGGVDTRVGQVDRNSENTGCATAKVIQLLSMENQNEDNSVIVCPFEQLQVRRSSLLDEIEETTIKFASKLNLLKAQIGSLMEKDNQLFRQLLDLHDSITDLRKSQIISPPTPSDIVIPAHYSYFGSISRSSSFSSSESSDTTVSPASSPAGSPLTLTPSATPSSTPLSTPLSTPVSPSAMSTTSSSRSSYSVKQRSTCCRRCSAYSQRQNKCRQLSGSSFSRKKRSFSISNISSGSDSGFELKLHSESDHEIFV</sequence>
<feature type="region of interest" description="Disordered" evidence="1">
    <location>
        <begin position="268"/>
        <end position="289"/>
    </location>
</feature>
<name>A0A7M7J3M8_VARDE</name>
<protein>
    <submittedName>
        <fullName evidence="2">Uncharacterized protein</fullName>
    </submittedName>
</protein>
<dbReference type="Proteomes" id="UP000594260">
    <property type="component" value="Unplaced"/>
</dbReference>
<accession>A0A7M7J3M8</accession>
<reference evidence="2" key="1">
    <citation type="submission" date="2021-01" db="UniProtKB">
        <authorList>
            <consortium name="EnsemblMetazoa"/>
        </authorList>
    </citation>
    <scope>IDENTIFICATION</scope>
</reference>
<dbReference type="AlphaFoldDB" id="A0A7M7J3M8"/>
<organism evidence="2 3">
    <name type="scientific">Varroa destructor</name>
    <name type="common">Honeybee mite</name>
    <dbReference type="NCBI Taxonomy" id="109461"/>
    <lineage>
        <taxon>Eukaryota</taxon>
        <taxon>Metazoa</taxon>
        <taxon>Ecdysozoa</taxon>
        <taxon>Arthropoda</taxon>
        <taxon>Chelicerata</taxon>
        <taxon>Arachnida</taxon>
        <taxon>Acari</taxon>
        <taxon>Parasitiformes</taxon>
        <taxon>Mesostigmata</taxon>
        <taxon>Gamasina</taxon>
        <taxon>Dermanyssoidea</taxon>
        <taxon>Varroidae</taxon>
        <taxon>Varroa</taxon>
    </lineage>
</organism>
<feature type="region of interest" description="Disordered" evidence="1">
    <location>
        <begin position="105"/>
        <end position="131"/>
    </location>
</feature>